<dbReference type="STRING" id="1176355.A0A4V2JXB0"/>
<accession>A0A4V2JXB0</accession>
<gene>
    <name evidence="1" type="ORF">CWI38_1372p0010</name>
</gene>
<dbReference type="Proteomes" id="UP000292282">
    <property type="component" value="Unassembled WGS sequence"/>
</dbReference>
<name>A0A4V2JXB0_9MICR</name>
<dbReference type="EMBL" id="PITK01001372">
    <property type="protein sequence ID" value="TBU11122.1"/>
    <property type="molecule type" value="Genomic_DNA"/>
</dbReference>
<protein>
    <submittedName>
        <fullName evidence="1">Uncharacterized protein</fullName>
    </submittedName>
</protein>
<keyword evidence="2" id="KW-1185">Reference proteome</keyword>
<evidence type="ECO:0000313" key="2">
    <source>
        <dbReference type="Proteomes" id="UP000292282"/>
    </source>
</evidence>
<dbReference type="AlphaFoldDB" id="A0A4V2JXB0"/>
<dbReference type="VEuPathDB" id="MicrosporidiaDB:CWI38_1372p0010"/>
<organism evidence="1 2">
    <name type="scientific">Hamiltosporidium tvaerminnensis</name>
    <dbReference type="NCBI Taxonomy" id="1176355"/>
    <lineage>
        <taxon>Eukaryota</taxon>
        <taxon>Fungi</taxon>
        <taxon>Fungi incertae sedis</taxon>
        <taxon>Microsporidia</taxon>
        <taxon>Dubosqiidae</taxon>
        <taxon>Hamiltosporidium</taxon>
    </lineage>
</organism>
<proteinExistence type="predicted"/>
<evidence type="ECO:0000313" key="1">
    <source>
        <dbReference type="EMBL" id="TBU11122.1"/>
    </source>
</evidence>
<reference evidence="1 2" key="1">
    <citation type="submission" date="2017-12" db="EMBL/GenBank/DDBJ databases">
        <authorList>
            <person name="Pombert J.-F."/>
            <person name="Haag K.L."/>
            <person name="Ebert D."/>
        </authorList>
    </citation>
    <scope>NUCLEOTIDE SEQUENCE [LARGE SCALE GENOMIC DNA]</scope>
    <source>
        <strain evidence="1">IL-G-3</strain>
    </source>
</reference>
<dbReference type="OrthoDB" id="8049952at2759"/>
<sequence length="290" mass="33638">MNAKISNDSVCSSFVNYSLHEEHSENEFRPINFAISRNLIFGGTVFNHKNIHKSTWTTLDSDTVNQIDHILIDKFHSYSLLDVGVHRSANADSDYLLLKIYESKTNEINMLKQNVVKAECASITKDKNETYNLMIQKKHIEMREMSNNRTTMMTQIELIQKYNTKLLSREMFSPVNEPDELSFLKQIAVEVKWSDHFRELLSECGDQADTDNVFDKPEDIGSYEDIVPSYEKVNKAVEKPKNIKAAETNGISTELIKNTRGNCIKELTYYLGVIWKEEKMPKEWDKDFPF</sequence>
<comment type="caution">
    <text evidence="1">The sequence shown here is derived from an EMBL/GenBank/DDBJ whole genome shotgun (WGS) entry which is preliminary data.</text>
</comment>